<reference evidence="1 2" key="1">
    <citation type="submission" date="2016-02" db="EMBL/GenBank/DDBJ databases">
        <title>Complete genome sequencing and analysis of ATSB10, Dyella thiooxydans isolated from rhizosphere soil of sunflower (Helianthus annuus L.).</title>
        <authorList>
            <person name="Lee Y."/>
            <person name="Hwangbo K."/>
            <person name="Chung H."/>
            <person name="Yoo J."/>
            <person name="Kim K.Y."/>
            <person name="Sa T.M."/>
            <person name="Um Y."/>
            <person name="Madhaiyan M."/>
        </authorList>
    </citation>
    <scope>NUCLEOTIDE SEQUENCE [LARGE SCALE GENOMIC DNA]</scope>
    <source>
        <strain evidence="1 2">ATSB10</strain>
    </source>
</reference>
<gene>
    <name evidence="1" type="ORF">ATSB10_20620</name>
</gene>
<keyword evidence="1" id="KW-0347">Helicase</keyword>
<sequence>MYVYCPTVAWPGFASFEERLAERLDYKMEFSRDMLAGSKELSVEDFDDL</sequence>
<keyword evidence="2" id="KW-1185">Reference proteome</keyword>
<organism evidence="1 2">
    <name type="scientific">Dyella thiooxydans</name>
    <dbReference type="NCBI Taxonomy" id="445710"/>
    <lineage>
        <taxon>Bacteria</taxon>
        <taxon>Pseudomonadati</taxon>
        <taxon>Pseudomonadota</taxon>
        <taxon>Gammaproteobacteria</taxon>
        <taxon>Lysobacterales</taxon>
        <taxon>Rhodanobacteraceae</taxon>
        <taxon>Dyella</taxon>
    </lineage>
</organism>
<keyword evidence="1" id="KW-0547">Nucleotide-binding</keyword>
<keyword evidence="1" id="KW-0378">Hydrolase</keyword>
<dbReference type="EMBL" id="CP014841">
    <property type="protein sequence ID" value="AND69516.1"/>
    <property type="molecule type" value="Genomic_DNA"/>
</dbReference>
<protein>
    <submittedName>
        <fullName evidence="1">Helicase</fullName>
    </submittedName>
</protein>
<evidence type="ECO:0000313" key="2">
    <source>
        <dbReference type="Proteomes" id="UP000077255"/>
    </source>
</evidence>
<dbReference type="PATRIC" id="fig|445710.3.peg.2059"/>
<accession>A0A160N144</accession>
<name>A0A160N144_9GAMM</name>
<dbReference type="Proteomes" id="UP000077255">
    <property type="component" value="Chromosome"/>
</dbReference>
<proteinExistence type="predicted"/>
<dbReference type="RefSeq" id="WP_205631044.1">
    <property type="nucleotide sequence ID" value="NZ_CP014841.1"/>
</dbReference>
<dbReference type="KEGG" id="dtx:ATSB10_20620"/>
<evidence type="ECO:0000313" key="1">
    <source>
        <dbReference type="EMBL" id="AND69516.1"/>
    </source>
</evidence>
<keyword evidence="1" id="KW-0067">ATP-binding</keyword>
<dbReference type="AlphaFoldDB" id="A0A160N144"/>
<dbReference type="GO" id="GO:0004386">
    <property type="term" value="F:helicase activity"/>
    <property type="evidence" value="ECO:0007669"/>
    <property type="project" value="UniProtKB-KW"/>
</dbReference>
<dbReference type="STRING" id="445710.ATSB10_20620"/>